<feature type="compositionally biased region" description="Polar residues" evidence="1">
    <location>
        <begin position="77"/>
        <end position="90"/>
    </location>
</feature>
<dbReference type="EMBL" id="JABXBU010002227">
    <property type="protein sequence ID" value="KAF8773973.1"/>
    <property type="molecule type" value="Genomic_DNA"/>
</dbReference>
<sequence length="158" mass="17415">MASCRKTHFKGPLNILRQGEPSVSANIRKADDYSFVFSIVSSGRIPTICFLIGTNLLEHSSQHPGLKSSGGERGDSVNLSCSFKPSQSFHPSKDPKSSQTTPTCSYTPSRAVLQREKERDLFSEACDFEREISDLYLAKKGKKTSKLCGLDDTTMDSE</sequence>
<reference evidence="2" key="2">
    <citation type="submission" date="2020-06" db="EMBL/GenBank/DDBJ databases">
        <authorList>
            <person name="Sheffer M."/>
        </authorList>
    </citation>
    <scope>NUCLEOTIDE SEQUENCE</scope>
</reference>
<evidence type="ECO:0000313" key="3">
    <source>
        <dbReference type="Proteomes" id="UP000807504"/>
    </source>
</evidence>
<accession>A0A8T0EIY3</accession>
<evidence type="ECO:0000256" key="1">
    <source>
        <dbReference type="SAM" id="MobiDB-lite"/>
    </source>
</evidence>
<gene>
    <name evidence="2" type="ORF">HNY73_016578</name>
</gene>
<proteinExistence type="predicted"/>
<evidence type="ECO:0000313" key="2">
    <source>
        <dbReference type="EMBL" id="KAF8773973.1"/>
    </source>
</evidence>
<protein>
    <submittedName>
        <fullName evidence="2">Uncharacterized protein</fullName>
    </submittedName>
</protein>
<name>A0A8T0EIY3_ARGBR</name>
<reference evidence="2" key="1">
    <citation type="journal article" date="2020" name="bioRxiv">
        <title>Chromosome-level reference genome of the European wasp spider Argiope bruennichi: a resource for studies on range expansion and evolutionary adaptation.</title>
        <authorList>
            <person name="Sheffer M.M."/>
            <person name="Hoppe A."/>
            <person name="Krehenwinkel H."/>
            <person name="Uhl G."/>
            <person name="Kuss A.W."/>
            <person name="Jensen L."/>
            <person name="Jensen C."/>
            <person name="Gillespie R.G."/>
            <person name="Hoff K.J."/>
            <person name="Prost S."/>
        </authorList>
    </citation>
    <scope>NUCLEOTIDE SEQUENCE</scope>
</reference>
<keyword evidence="3" id="KW-1185">Reference proteome</keyword>
<feature type="compositionally biased region" description="Polar residues" evidence="1">
    <location>
        <begin position="97"/>
        <end position="108"/>
    </location>
</feature>
<feature type="region of interest" description="Disordered" evidence="1">
    <location>
        <begin position="61"/>
        <end position="108"/>
    </location>
</feature>
<dbReference type="Proteomes" id="UP000807504">
    <property type="component" value="Unassembled WGS sequence"/>
</dbReference>
<dbReference type="AlphaFoldDB" id="A0A8T0EIY3"/>
<organism evidence="2 3">
    <name type="scientific">Argiope bruennichi</name>
    <name type="common">Wasp spider</name>
    <name type="synonym">Aranea bruennichi</name>
    <dbReference type="NCBI Taxonomy" id="94029"/>
    <lineage>
        <taxon>Eukaryota</taxon>
        <taxon>Metazoa</taxon>
        <taxon>Ecdysozoa</taxon>
        <taxon>Arthropoda</taxon>
        <taxon>Chelicerata</taxon>
        <taxon>Arachnida</taxon>
        <taxon>Araneae</taxon>
        <taxon>Araneomorphae</taxon>
        <taxon>Entelegynae</taxon>
        <taxon>Araneoidea</taxon>
        <taxon>Araneidae</taxon>
        <taxon>Argiope</taxon>
    </lineage>
</organism>
<comment type="caution">
    <text evidence="2">The sequence shown here is derived from an EMBL/GenBank/DDBJ whole genome shotgun (WGS) entry which is preliminary data.</text>
</comment>